<reference evidence="1" key="1">
    <citation type="journal article" date="2020" name="Nature">
        <title>Giant virus diversity and host interactions through global metagenomics.</title>
        <authorList>
            <person name="Schulz F."/>
            <person name="Roux S."/>
            <person name="Paez-Espino D."/>
            <person name="Jungbluth S."/>
            <person name="Walsh D.A."/>
            <person name="Denef V.J."/>
            <person name="McMahon K.D."/>
            <person name="Konstantinidis K.T."/>
            <person name="Eloe-Fadrosh E.A."/>
            <person name="Kyrpides N.C."/>
            <person name="Woyke T."/>
        </authorList>
    </citation>
    <scope>NUCLEOTIDE SEQUENCE</scope>
    <source>
        <strain evidence="1">GVMAG-M-3300023179-99</strain>
    </source>
</reference>
<accession>A0A6C0HFL6</accession>
<dbReference type="AlphaFoldDB" id="A0A6C0HFL6"/>
<proteinExistence type="predicted"/>
<sequence length="277" mass="32448">MEYLVVLKNGLGNKIFIMANILHRYPKNSFYVIDQQSHHQQGSQQEKFWYLFPLLKENPRIKFIQWKEYDSLKKTIPALDIRNEIYLDPSGFKPAIKKLLVPAIEYQTLEDKYDFKNGIFVHYRLGDKVQINYQRLQKGLNSRNVVMKPAFYTDNISELRKKDEPVYIFSDSPKEAKCLLKGDYVFVNEGANETFYCFWKAKRVILSDSTLTIAATLLGSKKKDLIVPGFIVAPDDYPEPFKLIPSPYFSHGDPDEKYMMKTLKDYQDLIKKCKLKV</sequence>
<dbReference type="EMBL" id="MN739947">
    <property type="protein sequence ID" value="QHT79244.1"/>
    <property type="molecule type" value="Genomic_DNA"/>
</dbReference>
<evidence type="ECO:0008006" key="2">
    <source>
        <dbReference type="Google" id="ProtNLM"/>
    </source>
</evidence>
<organism evidence="1">
    <name type="scientific">viral metagenome</name>
    <dbReference type="NCBI Taxonomy" id="1070528"/>
    <lineage>
        <taxon>unclassified sequences</taxon>
        <taxon>metagenomes</taxon>
        <taxon>organismal metagenomes</taxon>
    </lineage>
</organism>
<name>A0A6C0HFL6_9ZZZZ</name>
<evidence type="ECO:0000313" key="1">
    <source>
        <dbReference type="EMBL" id="QHT79244.1"/>
    </source>
</evidence>
<protein>
    <recommendedName>
        <fullName evidence="2">Glycosyltransferase</fullName>
    </recommendedName>
</protein>